<evidence type="ECO:0000313" key="8">
    <source>
        <dbReference type="Proteomes" id="UP000504624"/>
    </source>
</evidence>
<dbReference type="SMART" id="SM00415">
    <property type="entry name" value="HSF"/>
    <property type="match status" value="1"/>
</dbReference>
<evidence type="ECO:0000256" key="3">
    <source>
        <dbReference type="ARBA" id="ARBA00023125"/>
    </source>
</evidence>
<organism evidence="8 9">
    <name type="scientific">Lepidothrix coronata</name>
    <name type="common">blue-crowned manakin</name>
    <dbReference type="NCBI Taxonomy" id="321398"/>
    <lineage>
        <taxon>Eukaryota</taxon>
        <taxon>Metazoa</taxon>
        <taxon>Chordata</taxon>
        <taxon>Craniata</taxon>
        <taxon>Vertebrata</taxon>
        <taxon>Euteleostomi</taxon>
        <taxon>Archelosauria</taxon>
        <taxon>Archosauria</taxon>
        <taxon>Dinosauria</taxon>
        <taxon>Saurischia</taxon>
        <taxon>Theropoda</taxon>
        <taxon>Coelurosauria</taxon>
        <taxon>Aves</taxon>
        <taxon>Neognathae</taxon>
        <taxon>Neoaves</taxon>
        <taxon>Telluraves</taxon>
        <taxon>Australaves</taxon>
        <taxon>Passeriformes</taxon>
        <taxon>Pipridae</taxon>
        <taxon>Lepidothrix</taxon>
    </lineage>
</organism>
<dbReference type="SUPFAM" id="SSF46785">
    <property type="entry name" value="Winged helix' DNA-binding domain"/>
    <property type="match status" value="1"/>
</dbReference>
<evidence type="ECO:0000256" key="1">
    <source>
        <dbReference type="ARBA" id="ARBA00004123"/>
    </source>
</evidence>
<dbReference type="InterPro" id="IPR036388">
    <property type="entry name" value="WH-like_DNA-bd_sf"/>
</dbReference>
<evidence type="ECO:0000313" key="9">
    <source>
        <dbReference type="RefSeq" id="XP_017663838.1"/>
    </source>
</evidence>
<dbReference type="Gene3D" id="1.10.10.10">
    <property type="entry name" value="Winged helix-like DNA-binding domain superfamily/Winged helix DNA-binding domain"/>
    <property type="match status" value="1"/>
</dbReference>
<proteinExistence type="inferred from homology"/>
<dbReference type="GO" id="GO:0005634">
    <property type="term" value="C:nucleus"/>
    <property type="evidence" value="ECO:0007669"/>
    <property type="project" value="UniProtKB-SubCell"/>
</dbReference>
<dbReference type="OrthoDB" id="6418155at2759"/>
<keyword evidence="3" id="KW-0238">DNA-binding</keyword>
<dbReference type="GeneID" id="108494127"/>
<evidence type="ECO:0000259" key="7">
    <source>
        <dbReference type="SMART" id="SM00415"/>
    </source>
</evidence>
<dbReference type="AlphaFoldDB" id="A0A6J0GP80"/>
<reference evidence="9" key="1">
    <citation type="submission" date="2025-08" db="UniProtKB">
        <authorList>
            <consortium name="RefSeq"/>
        </authorList>
    </citation>
    <scope>IDENTIFICATION</scope>
</reference>
<keyword evidence="8" id="KW-1185">Reference proteome</keyword>
<accession>A0A6J0GP80</accession>
<feature type="region of interest" description="Disordered" evidence="6">
    <location>
        <begin position="113"/>
        <end position="135"/>
    </location>
</feature>
<dbReference type="Proteomes" id="UP000504624">
    <property type="component" value="Unplaced"/>
</dbReference>
<dbReference type="GO" id="GO:0003700">
    <property type="term" value="F:DNA-binding transcription factor activity"/>
    <property type="evidence" value="ECO:0007669"/>
    <property type="project" value="InterPro"/>
</dbReference>
<dbReference type="InterPro" id="IPR000232">
    <property type="entry name" value="HSF_DNA-bd"/>
</dbReference>
<comment type="subcellular location">
    <subcellularLocation>
        <location evidence="1">Nucleus</location>
    </subcellularLocation>
</comment>
<sequence>MAEPLLPAGFRSGSTALWPYLFPAASRPCTFPAKLWLLVNNPRVRSVRWDARGEGLFIDQALFERELLGGGPGAAGEAEVFKTKNFGSIIRQLNLYGFHKLTMGPAVPALGQRLGPAAAGDSPDSPDGPRHHFWNPHFRHNRPDLLVRIKRLTKANKEKLDAGMKVPSRLLDDLQHIVGKGLVPVALDPRRVQRERVPIDYSTSRDLKLIYMPNCR</sequence>
<comment type="similarity">
    <text evidence="2 5">Belongs to the HSF family.</text>
</comment>
<keyword evidence="4" id="KW-0539">Nucleus</keyword>
<protein>
    <submittedName>
        <fullName evidence="9">Heat shock factor protein 5-like isoform X1</fullName>
    </submittedName>
</protein>
<dbReference type="RefSeq" id="XP_017663838.1">
    <property type="nucleotide sequence ID" value="XM_017808349.1"/>
</dbReference>
<gene>
    <name evidence="9" type="primary">LOC108494127</name>
</gene>
<evidence type="ECO:0000256" key="5">
    <source>
        <dbReference type="RuleBase" id="RU004020"/>
    </source>
</evidence>
<feature type="domain" description="HSF-type DNA-binding" evidence="7">
    <location>
        <begin position="27"/>
        <end position="152"/>
    </location>
</feature>
<evidence type="ECO:0000256" key="4">
    <source>
        <dbReference type="ARBA" id="ARBA00023242"/>
    </source>
</evidence>
<dbReference type="InterPro" id="IPR036390">
    <property type="entry name" value="WH_DNA-bd_sf"/>
</dbReference>
<evidence type="ECO:0000256" key="2">
    <source>
        <dbReference type="ARBA" id="ARBA00006403"/>
    </source>
</evidence>
<dbReference type="PANTHER" id="PTHR10015">
    <property type="entry name" value="HEAT SHOCK TRANSCRIPTION FACTOR"/>
    <property type="match status" value="1"/>
</dbReference>
<dbReference type="Pfam" id="PF00447">
    <property type="entry name" value="HSF_DNA-bind"/>
    <property type="match status" value="1"/>
</dbReference>
<dbReference type="GO" id="GO:0043565">
    <property type="term" value="F:sequence-specific DNA binding"/>
    <property type="evidence" value="ECO:0007669"/>
    <property type="project" value="InterPro"/>
</dbReference>
<name>A0A6J0GP80_9PASS</name>
<evidence type="ECO:0000256" key="6">
    <source>
        <dbReference type="SAM" id="MobiDB-lite"/>
    </source>
</evidence>
<dbReference type="PANTHER" id="PTHR10015:SF278">
    <property type="entry name" value="HEAT SHOCK FACTOR PROTEIN 5"/>
    <property type="match status" value="1"/>
</dbReference>